<dbReference type="Proteomes" id="UP001165289">
    <property type="component" value="Unassembled WGS sequence"/>
</dbReference>
<keyword evidence="4" id="KW-1185">Reference proteome</keyword>
<dbReference type="SUPFAM" id="SSF50729">
    <property type="entry name" value="PH domain-like"/>
    <property type="match status" value="1"/>
</dbReference>
<feature type="region of interest" description="Disordered" evidence="1">
    <location>
        <begin position="207"/>
        <end position="240"/>
    </location>
</feature>
<accession>A0AAV7KH11</accession>
<dbReference type="AlphaFoldDB" id="A0AAV7KH11"/>
<dbReference type="EMBL" id="JAKMXF010000066">
    <property type="protein sequence ID" value="KAI6659374.1"/>
    <property type="molecule type" value="Genomic_DNA"/>
</dbReference>
<name>A0AAV7KH11_9METZ</name>
<evidence type="ECO:0000259" key="2">
    <source>
        <dbReference type="PROSITE" id="PS50229"/>
    </source>
</evidence>
<dbReference type="Gene3D" id="2.30.29.30">
    <property type="entry name" value="Pleckstrin-homology domain (PH domain)/Phosphotyrosine-binding domain (PTB)"/>
    <property type="match status" value="1"/>
</dbReference>
<organism evidence="3 4">
    <name type="scientific">Oopsacas minuta</name>
    <dbReference type="NCBI Taxonomy" id="111878"/>
    <lineage>
        <taxon>Eukaryota</taxon>
        <taxon>Metazoa</taxon>
        <taxon>Porifera</taxon>
        <taxon>Hexactinellida</taxon>
        <taxon>Hexasterophora</taxon>
        <taxon>Lyssacinosida</taxon>
        <taxon>Leucopsacidae</taxon>
        <taxon>Oopsacas</taxon>
    </lineage>
</organism>
<dbReference type="SMART" id="SM00461">
    <property type="entry name" value="WH1"/>
    <property type="match status" value="1"/>
</dbReference>
<feature type="compositionally biased region" description="Low complexity" evidence="1">
    <location>
        <begin position="220"/>
        <end position="236"/>
    </location>
</feature>
<comment type="caution">
    <text evidence="3">The sequence shown here is derived from an EMBL/GenBank/DDBJ whole genome shotgun (WGS) entry which is preliminary data.</text>
</comment>
<sequence length="263" mass="30583">MRKNMNNSMVKNDPSHVLLKTENKKIKDILGENRISICTTYAQIYVTSKSEQDWQIVGTGALCLTHDFQLNTFILVLIDADRIIWECELTNYADYMWVSRKFHLLNVDQLMGINFICDFEAQYFSAKMVEITSYIKIASLEYVTILNTTNHKKHRYFMKPKTNKANTAPHLNKQNTKDFSIKYGISHFNKYFKRIIKQNNSYQRIENSTSLSMPPSPTFNNRCNSLGSSRNSSVSSMGEEEHYQTLKQVKSSMINSMYPCHAY</sequence>
<reference evidence="3 4" key="1">
    <citation type="journal article" date="2023" name="BMC Biol.">
        <title>The compact genome of the sponge Oopsacas minuta (Hexactinellida) is lacking key metazoan core genes.</title>
        <authorList>
            <person name="Santini S."/>
            <person name="Schenkelaars Q."/>
            <person name="Jourda C."/>
            <person name="Duchesne M."/>
            <person name="Belahbib H."/>
            <person name="Rocher C."/>
            <person name="Selva M."/>
            <person name="Riesgo A."/>
            <person name="Vervoort M."/>
            <person name="Leys S.P."/>
            <person name="Kodjabachian L."/>
            <person name="Le Bivic A."/>
            <person name="Borchiellini C."/>
            <person name="Claverie J.M."/>
            <person name="Renard E."/>
        </authorList>
    </citation>
    <scope>NUCLEOTIDE SEQUENCE [LARGE SCALE GENOMIC DNA]</scope>
    <source>
        <strain evidence="3">SPO-2</strain>
    </source>
</reference>
<feature type="domain" description="WH1" evidence="2">
    <location>
        <begin position="29"/>
        <end position="135"/>
    </location>
</feature>
<dbReference type="Pfam" id="PF00568">
    <property type="entry name" value="WH1"/>
    <property type="match status" value="1"/>
</dbReference>
<dbReference type="InterPro" id="IPR000697">
    <property type="entry name" value="WH1/EVH1_dom"/>
</dbReference>
<gene>
    <name evidence="3" type="ORF">LOD99_15045</name>
</gene>
<dbReference type="PROSITE" id="PS50229">
    <property type="entry name" value="WH1"/>
    <property type="match status" value="1"/>
</dbReference>
<evidence type="ECO:0000313" key="3">
    <source>
        <dbReference type="EMBL" id="KAI6659374.1"/>
    </source>
</evidence>
<evidence type="ECO:0000313" key="4">
    <source>
        <dbReference type="Proteomes" id="UP001165289"/>
    </source>
</evidence>
<proteinExistence type="predicted"/>
<evidence type="ECO:0000256" key="1">
    <source>
        <dbReference type="SAM" id="MobiDB-lite"/>
    </source>
</evidence>
<dbReference type="InterPro" id="IPR011993">
    <property type="entry name" value="PH-like_dom_sf"/>
</dbReference>
<protein>
    <submittedName>
        <fullName evidence="3">Wiskott-Aldrich syndrome protein-like isoform X1</fullName>
    </submittedName>
</protein>